<keyword evidence="1" id="KW-1185">Reference proteome</keyword>
<accession>A0ABM1TGS0</accession>
<evidence type="ECO:0000313" key="1">
    <source>
        <dbReference type="Proteomes" id="UP000694941"/>
    </source>
</evidence>
<proteinExistence type="predicted"/>
<reference evidence="2" key="1">
    <citation type="submission" date="2025-08" db="UniProtKB">
        <authorList>
            <consortium name="RefSeq"/>
        </authorList>
    </citation>
    <scope>IDENTIFICATION</scope>
    <source>
        <tissue evidence="2">Muscle</tissue>
    </source>
</reference>
<gene>
    <name evidence="2" type="primary">LOC106470734</name>
</gene>
<evidence type="ECO:0000313" key="2">
    <source>
        <dbReference type="RefSeq" id="XP_022255076.1"/>
    </source>
</evidence>
<dbReference type="Proteomes" id="UP000694941">
    <property type="component" value="Unplaced"/>
</dbReference>
<name>A0ABM1TGS0_LIMPO</name>
<dbReference type="Gene3D" id="2.10.80.10">
    <property type="entry name" value="Lipase, subunit A"/>
    <property type="match status" value="1"/>
</dbReference>
<dbReference type="GeneID" id="106470734"/>
<sequence>MIQNHLPPQKDFRDLGTMCQFSSQCKSNCCLMEHRTNKRTCQMRALKGELCSNSQIKFDCYADFCPCESGNEFCTDYQCTE</sequence>
<organism evidence="1 2">
    <name type="scientific">Limulus polyphemus</name>
    <name type="common">Atlantic horseshoe crab</name>
    <dbReference type="NCBI Taxonomy" id="6850"/>
    <lineage>
        <taxon>Eukaryota</taxon>
        <taxon>Metazoa</taxon>
        <taxon>Ecdysozoa</taxon>
        <taxon>Arthropoda</taxon>
        <taxon>Chelicerata</taxon>
        <taxon>Merostomata</taxon>
        <taxon>Xiphosura</taxon>
        <taxon>Limulidae</taxon>
        <taxon>Limulus</taxon>
    </lineage>
</organism>
<dbReference type="RefSeq" id="XP_022255076.1">
    <property type="nucleotide sequence ID" value="XM_022399368.1"/>
</dbReference>
<protein>
    <submittedName>
        <fullName evidence="2">Colipase-like isoform X2</fullName>
    </submittedName>
</protein>